<protein>
    <recommendedName>
        <fullName evidence="3">Protein kinase domain-containing protein</fullName>
    </recommendedName>
</protein>
<evidence type="ECO:0000313" key="1">
    <source>
        <dbReference type="EMBL" id="RHY17158.1"/>
    </source>
</evidence>
<keyword evidence="2" id="KW-1185">Reference proteome</keyword>
<sequence length="122" mass="13403">MDGCLPRSIENNGLTDLPPSIPYASLSDLSDLALVRLDESKLRKSHVVAQGAYGEVWYGEYKRMTIVMTRGAVNVAWVGDPVAVNWATPAALEMVVEWMDRGDLKQVLDQTKPPTDPSTAFP</sequence>
<accession>A0A418AFP0</accession>
<proteinExistence type="predicted"/>
<evidence type="ECO:0008006" key="3">
    <source>
        <dbReference type="Google" id="ProtNLM"/>
    </source>
</evidence>
<organism evidence="1 2">
    <name type="scientific">Aphanomyces invadans</name>
    <dbReference type="NCBI Taxonomy" id="157072"/>
    <lineage>
        <taxon>Eukaryota</taxon>
        <taxon>Sar</taxon>
        <taxon>Stramenopiles</taxon>
        <taxon>Oomycota</taxon>
        <taxon>Saprolegniomycetes</taxon>
        <taxon>Saprolegniales</taxon>
        <taxon>Verrucalvaceae</taxon>
        <taxon>Aphanomyces</taxon>
    </lineage>
</organism>
<gene>
    <name evidence="1" type="ORF">DYB32_010565</name>
</gene>
<reference evidence="1 2" key="1">
    <citation type="submission" date="2018-08" db="EMBL/GenBank/DDBJ databases">
        <title>Aphanomyces genome sequencing and annotation.</title>
        <authorList>
            <person name="Minardi D."/>
            <person name="Oidtmann B."/>
            <person name="Van Der Giezen M."/>
            <person name="Studholme D.J."/>
        </authorList>
    </citation>
    <scope>NUCLEOTIDE SEQUENCE [LARGE SCALE GENOMIC DNA]</scope>
    <source>
        <strain evidence="1 2">NJM0002</strain>
    </source>
</reference>
<comment type="caution">
    <text evidence="1">The sequence shown here is derived from an EMBL/GenBank/DDBJ whole genome shotgun (WGS) entry which is preliminary data.</text>
</comment>
<evidence type="ECO:0000313" key="2">
    <source>
        <dbReference type="Proteomes" id="UP000285060"/>
    </source>
</evidence>
<dbReference type="EMBL" id="QUSY01003540">
    <property type="protein sequence ID" value="RHY17158.1"/>
    <property type="molecule type" value="Genomic_DNA"/>
</dbReference>
<name>A0A418AFP0_9STRA</name>
<dbReference type="VEuPathDB" id="FungiDB:H310_08316"/>
<dbReference type="Proteomes" id="UP000285060">
    <property type="component" value="Unassembled WGS sequence"/>
</dbReference>
<dbReference type="AlphaFoldDB" id="A0A418AFP0"/>